<sequence length="41" mass="4975">MKRFYDFTLALQFNNRDLVLLHLHYLRATYIGIGKIEFTLE</sequence>
<organism evidence="1 2">
    <name type="scientific">Arenibacter algicola</name>
    <dbReference type="NCBI Taxonomy" id="616991"/>
    <lineage>
        <taxon>Bacteria</taxon>
        <taxon>Pseudomonadati</taxon>
        <taxon>Bacteroidota</taxon>
        <taxon>Flavobacteriia</taxon>
        <taxon>Flavobacteriales</taxon>
        <taxon>Flavobacteriaceae</taxon>
        <taxon>Arenibacter</taxon>
    </lineage>
</organism>
<name>A0A221UW77_9FLAO</name>
<dbReference type="KEGG" id="aalg:AREALGSMS7_02042"/>
<protein>
    <submittedName>
        <fullName evidence="1">Uncharacterized protein</fullName>
    </submittedName>
</protein>
<proteinExistence type="predicted"/>
<evidence type="ECO:0000313" key="2">
    <source>
        <dbReference type="Proteomes" id="UP000204551"/>
    </source>
</evidence>
<accession>A0A221UW77</accession>
<dbReference type="EMBL" id="CP022515">
    <property type="protein sequence ID" value="ASO05500.1"/>
    <property type="molecule type" value="Genomic_DNA"/>
</dbReference>
<dbReference type="AlphaFoldDB" id="A0A221UW77"/>
<dbReference type="Proteomes" id="UP000204551">
    <property type="component" value="Chromosome"/>
</dbReference>
<evidence type="ECO:0000313" key="1">
    <source>
        <dbReference type="EMBL" id="ASO05500.1"/>
    </source>
</evidence>
<gene>
    <name evidence="1" type="ORF">AREALGSMS7_02042</name>
</gene>
<reference evidence="1 2" key="1">
    <citation type="submission" date="2017-07" db="EMBL/GenBank/DDBJ databases">
        <title>Genome Sequence of Arenibacter algicola Strain SMS7 Isolated from a culture of the Diatom Skeletonema marinoi.</title>
        <authorList>
            <person name="Topel M."/>
            <person name="Pinder M.I.M."/>
            <person name="Johansson O.N."/>
            <person name="Kourtchenko O."/>
            <person name="Godhe A."/>
            <person name="Clarke A.K."/>
        </authorList>
    </citation>
    <scope>NUCLEOTIDE SEQUENCE [LARGE SCALE GENOMIC DNA]</scope>
    <source>
        <strain evidence="1 2">SMS7</strain>
    </source>
</reference>